<comment type="caution">
    <text evidence="3">The sequence shown here is derived from an EMBL/GenBank/DDBJ whole genome shotgun (WGS) entry which is preliminary data.</text>
</comment>
<dbReference type="AlphaFoldDB" id="A0AAV4HU00"/>
<evidence type="ECO:0000313" key="4">
    <source>
        <dbReference type="Proteomes" id="UP000762676"/>
    </source>
</evidence>
<keyword evidence="4" id="KW-1185">Reference proteome</keyword>
<evidence type="ECO:0000256" key="1">
    <source>
        <dbReference type="SAM" id="MobiDB-lite"/>
    </source>
</evidence>
<reference evidence="3 4" key="1">
    <citation type="journal article" date="2021" name="Elife">
        <title>Chloroplast acquisition without the gene transfer in kleptoplastic sea slugs, Plakobranchus ocellatus.</title>
        <authorList>
            <person name="Maeda T."/>
            <person name="Takahashi S."/>
            <person name="Yoshida T."/>
            <person name="Shimamura S."/>
            <person name="Takaki Y."/>
            <person name="Nagai Y."/>
            <person name="Toyoda A."/>
            <person name="Suzuki Y."/>
            <person name="Arimoto A."/>
            <person name="Ishii H."/>
            <person name="Satoh N."/>
            <person name="Nishiyama T."/>
            <person name="Hasebe M."/>
            <person name="Maruyama T."/>
            <person name="Minagawa J."/>
            <person name="Obokata J."/>
            <person name="Shigenobu S."/>
        </authorList>
    </citation>
    <scope>NUCLEOTIDE SEQUENCE [LARGE SCALE GENOMIC DNA]</scope>
</reference>
<dbReference type="Gene3D" id="3.40.50.300">
    <property type="entry name" value="P-loop containing nucleotide triphosphate hydrolases"/>
    <property type="match status" value="1"/>
</dbReference>
<accession>A0AAV4HU00</accession>
<feature type="region of interest" description="Disordered" evidence="1">
    <location>
        <begin position="144"/>
        <end position="173"/>
    </location>
</feature>
<dbReference type="InterPro" id="IPR045609">
    <property type="entry name" value="DUF6451"/>
</dbReference>
<sequence>MLTVSLTLEEHQQRERSRRRRKWRQKACQDFIGLKKIWFSKLIKERTKIKIFNSNVKAVLFYRAETWRTYKITLQKLQSLSNRCMRLIIIIHWPEIISITDLWERTKQQPMEVEMREKVKLDWAHFKEAKAVHYKASLGVEPAGLQSQREAKNDVEERNRGRDDGGIEGDDTPGLKVNIKELDDVLLRDVGNRIKDSGKWPLLIDQSGQASTFLRYRDTNYINSIRPADMDNNNIRRSLLGAIRFGKPFVVDMMEVDMFDTCSDRFDEVQKDLMSSIVDKSILNAEKYLKLVKPEDGPEYDKTKFNDLRLGNFKFVLISKTPFPNPKLLEMFYVIQIIIPM</sequence>
<evidence type="ECO:0000313" key="3">
    <source>
        <dbReference type="EMBL" id="GFS01429.1"/>
    </source>
</evidence>
<proteinExistence type="predicted"/>
<evidence type="ECO:0000259" key="2">
    <source>
        <dbReference type="Pfam" id="PF20049"/>
    </source>
</evidence>
<feature type="compositionally biased region" description="Basic and acidic residues" evidence="1">
    <location>
        <begin position="149"/>
        <end position="165"/>
    </location>
</feature>
<dbReference type="InterPro" id="IPR027417">
    <property type="entry name" value="P-loop_NTPase"/>
</dbReference>
<organism evidence="3 4">
    <name type="scientific">Elysia marginata</name>
    <dbReference type="NCBI Taxonomy" id="1093978"/>
    <lineage>
        <taxon>Eukaryota</taxon>
        <taxon>Metazoa</taxon>
        <taxon>Spiralia</taxon>
        <taxon>Lophotrochozoa</taxon>
        <taxon>Mollusca</taxon>
        <taxon>Gastropoda</taxon>
        <taxon>Heterobranchia</taxon>
        <taxon>Euthyneura</taxon>
        <taxon>Panpulmonata</taxon>
        <taxon>Sacoglossa</taxon>
        <taxon>Placobranchoidea</taxon>
        <taxon>Plakobranchidae</taxon>
        <taxon>Elysia</taxon>
    </lineage>
</organism>
<dbReference type="EMBL" id="BMAT01009210">
    <property type="protein sequence ID" value="GFS01429.1"/>
    <property type="molecule type" value="Genomic_DNA"/>
</dbReference>
<dbReference type="Proteomes" id="UP000762676">
    <property type="component" value="Unassembled WGS sequence"/>
</dbReference>
<gene>
    <name evidence="3" type="ORF">ElyMa_004580900</name>
</gene>
<feature type="domain" description="DUF6451" evidence="2">
    <location>
        <begin position="31"/>
        <end position="62"/>
    </location>
</feature>
<name>A0AAV4HU00_9GAST</name>
<dbReference type="Pfam" id="PF20049">
    <property type="entry name" value="DUF6451"/>
    <property type="match status" value="1"/>
</dbReference>
<protein>
    <recommendedName>
        <fullName evidence="2">DUF6451 domain-containing protein</fullName>
    </recommendedName>
</protein>